<evidence type="ECO:0000313" key="3">
    <source>
        <dbReference type="EMBL" id="MEJ2862112.1"/>
    </source>
</evidence>
<keyword evidence="4" id="KW-1185">Reference proteome</keyword>
<dbReference type="SUPFAM" id="SSF53474">
    <property type="entry name" value="alpha/beta-Hydrolases"/>
    <property type="match status" value="1"/>
</dbReference>
<dbReference type="PANTHER" id="PTHR33840">
    <property type="match status" value="1"/>
</dbReference>
<name>A0ABU8M424_9PSEU</name>
<dbReference type="PANTHER" id="PTHR33840:SF1">
    <property type="entry name" value="TLE1 PHOSPHOLIPASE DOMAIN-CONTAINING PROTEIN"/>
    <property type="match status" value="1"/>
</dbReference>
<dbReference type="EMBL" id="JBBEGM010000004">
    <property type="protein sequence ID" value="MEJ2862112.1"/>
    <property type="molecule type" value="Genomic_DNA"/>
</dbReference>
<feature type="domain" description="T6SS Phospholipase effector Tle1-like catalytic" evidence="2">
    <location>
        <begin position="6"/>
        <end position="267"/>
    </location>
</feature>
<sequence>MSDLGVCCDGTWQDAIAGSNVIRLFERLDLPAGRKQYLAGVGTGGVVDHVRGGLAGWGIDGDLREGYRFLVEAFRPGDRIALFGFSRGAYLARSLAGMVGAVGIVDREGVDDATLDTAVAQAYRRYETHKVEKRAGRTPRVPAEHRWPPLAYDPRSATVPVSFVGVWDTVGALGIPTYLGIPDVLRSRHRYEFLDVVLDRRVPHARHAVSLDEMRGPFRPTLWDEAAADPDQDIDQVWFPGDHCDVGGGHGDDDRLSDGALAWMIEEAQKAGLPFVGPPLAGDPVNGTLHGMPHGLLGAAAETVMAPRPRATPPVETDRPRPDVHDSAYTRQQATAPEPPDLQYRPTRRLRTGANTQVRVAADRSWNATGLYLEPGTYLFTAAGDWGAARGRRARRCRPLAGGR</sequence>
<evidence type="ECO:0000313" key="4">
    <source>
        <dbReference type="Proteomes" id="UP001369736"/>
    </source>
</evidence>
<protein>
    <submittedName>
        <fullName evidence="3">DUF2235 domain-containing protein</fullName>
    </submittedName>
</protein>
<gene>
    <name evidence="3" type="ORF">WCD58_13150</name>
</gene>
<feature type="region of interest" description="Disordered" evidence="1">
    <location>
        <begin position="309"/>
        <end position="345"/>
    </location>
</feature>
<evidence type="ECO:0000256" key="1">
    <source>
        <dbReference type="SAM" id="MobiDB-lite"/>
    </source>
</evidence>
<accession>A0ABU8M424</accession>
<feature type="compositionally biased region" description="Basic and acidic residues" evidence="1">
    <location>
        <begin position="316"/>
        <end position="328"/>
    </location>
</feature>
<organism evidence="3 4">
    <name type="scientific">Actinomycetospora flava</name>
    <dbReference type="NCBI Taxonomy" id="3129232"/>
    <lineage>
        <taxon>Bacteria</taxon>
        <taxon>Bacillati</taxon>
        <taxon>Actinomycetota</taxon>
        <taxon>Actinomycetes</taxon>
        <taxon>Pseudonocardiales</taxon>
        <taxon>Pseudonocardiaceae</taxon>
        <taxon>Actinomycetospora</taxon>
    </lineage>
</organism>
<dbReference type="Proteomes" id="UP001369736">
    <property type="component" value="Unassembled WGS sequence"/>
</dbReference>
<dbReference type="InterPro" id="IPR018712">
    <property type="entry name" value="Tle1-like_cat"/>
</dbReference>
<proteinExistence type="predicted"/>
<reference evidence="3 4" key="1">
    <citation type="submission" date="2024-03" db="EMBL/GenBank/DDBJ databases">
        <title>Actinomycetospora sp. OC33-EN07, a novel actinomycete isolated from wild orchid (Aerides multiflora).</title>
        <authorList>
            <person name="Suriyachadkun C."/>
        </authorList>
    </citation>
    <scope>NUCLEOTIDE SEQUENCE [LARGE SCALE GENOMIC DNA]</scope>
    <source>
        <strain evidence="3 4">OC33-EN07</strain>
    </source>
</reference>
<dbReference type="InterPro" id="IPR029058">
    <property type="entry name" value="AB_hydrolase_fold"/>
</dbReference>
<dbReference type="Pfam" id="PF09994">
    <property type="entry name" value="T6SS_Tle1-like_cat"/>
    <property type="match status" value="1"/>
</dbReference>
<comment type="caution">
    <text evidence="3">The sequence shown here is derived from an EMBL/GenBank/DDBJ whole genome shotgun (WGS) entry which is preliminary data.</text>
</comment>
<dbReference type="RefSeq" id="WP_337703486.1">
    <property type="nucleotide sequence ID" value="NZ_JBBEGM010000004.1"/>
</dbReference>
<evidence type="ECO:0000259" key="2">
    <source>
        <dbReference type="Pfam" id="PF09994"/>
    </source>
</evidence>